<evidence type="ECO:0000313" key="4">
    <source>
        <dbReference type="Proteomes" id="UP000609121"/>
    </source>
</evidence>
<dbReference type="PANTHER" id="PTHR38340:SF1">
    <property type="entry name" value="S-LAYER PROTEIN"/>
    <property type="match status" value="1"/>
</dbReference>
<proteinExistence type="predicted"/>
<dbReference type="PROSITE" id="PS00330">
    <property type="entry name" value="HEMOLYSIN_CALCIUM"/>
    <property type="match status" value="4"/>
</dbReference>
<dbReference type="EMBL" id="JACVXA010000009">
    <property type="protein sequence ID" value="MBE3637517.1"/>
    <property type="molecule type" value="Genomic_DNA"/>
</dbReference>
<comment type="subcellular location">
    <subcellularLocation>
        <location evidence="1">Secreted</location>
    </subcellularLocation>
</comment>
<dbReference type="Gene3D" id="2.150.10.10">
    <property type="entry name" value="Serralysin-like metalloprotease, C-terminal"/>
    <property type="match status" value="3"/>
</dbReference>
<dbReference type="InterPro" id="IPR001343">
    <property type="entry name" value="Hemolysn_Ca-bd"/>
</dbReference>
<dbReference type="AlphaFoldDB" id="A0A8J6YTG2"/>
<protein>
    <recommendedName>
        <fullName evidence="5">Calcium-binding protein</fullName>
    </recommendedName>
</protein>
<accession>A0A8J6YTG2</accession>
<dbReference type="Pfam" id="PF00353">
    <property type="entry name" value="HemolysinCabind"/>
    <property type="match status" value="4"/>
</dbReference>
<dbReference type="InterPro" id="IPR018511">
    <property type="entry name" value="Hemolysin-typ_Ca-bd_CS"/>
</dbReference>
<organism evidence="3 4">
    <name type="scientific">Mangrovicoccus algicola</name>
    <dbReference type="NCBI Taxonomy" id="2771008"/>
    <lineage>
        <taxon>Bacteria</taxon>
        <taxon>Pseudomonadati</taxon>
        <taxon>Pseudomonadota</taxon>
        <taxon>Alphaproteobacteria</taxon>
        <taxon>Rhodobacterales</taxon>
        <taxon>Paracoccaceae</taxon>
        <taxon>Mangrovicoccus</taxon>
    </lineage>
</organism>
<reference evidence="3" key="1">
    <citation type="submission" date="2020-09" db="EMBL/GenBank/DDBJ databases">
        <title>A novel bacterium of genus Mangrovicoccus, isolated from South China Sea.</title>
        <authorList>
            <person name="Huang H."/>
            <person name="Mo K."/>
            <person name="Hu Y."/>
        </authorList>
    </citation>
    <scope>NUCLEOTIDE SEQUENCE</scope>
    <source>
        <strain evidence="3">HB182678</strain>
    </source>
</reference>
<keyword evidence="2" id="KW-0964">Secreted</keyword>
<dbReference type="InterPro" id="IPR050557">
    <property type="entry name" value="RTX_toxin/Mannuronan_C5-epim"/>
</dbReference>
<evidence type="ECO:0000313" key="3">
    <source>
        <dbReference type="EMBL" id="MBE3637517.1"/>
    </source>
</evidence>
<dbReference type="Proteomes" id="UP000609121">
    <property type="component" value="Unassembled WGS sequence"/>
</dbReference>
<evidence type="ECO:0000256" key="2">
    <source>
        <dbReference type="ARBA" id="ARBA00022525"/>
    </source>
</evidence>
<keyword evidence="4" id="KW-1185">Reference proteome</keyword>
<evidence type="ECO:0000256" key="1">
    <source>
        <dbReference type="ARBA" id="ARBA00004613"/>
    </source>
</evidence>
<dbReference type="InterPro" id="IPR011049">
    <property type="entry name" value="Serralysin-like_metalloprot_C"/>
</dbReference>
<dbReference type="PRINTS" id="PR00313">
    <property type="entry name" value="CABNDNGRPT"/>
</dbReference>
<dbReference type="GO" id="GO:0005576">
    <property type="term" value="C:extracellular region"/>
    <property type="evidence" value="ECO:0007669"/>
    <property type="project" value="UniProtKB-SubCell"/>
</dbReference>
<dbReference type="PANTHER" id="PTHR38340">
    <property type="entry name" value="S-LAYER PROTEIN"/>
    <property type="match status" value="1"/>
</dbReference>
<evidence type="ECO:0008006" key="5">
    <source>
        <dbReference type="Google" id="ProtNLM"/>
    </source>
</evidence>
<dbReference type="SUPFAM" id="SSF51120">
    <property type="entry name" value="beta-Roll"/>
    <property type="match status" value="2"/>
</dbReference>
<name>A0A8J6YTG2_9RHOB</name>
<dbReference type="RefSeq" id="WP_193180219.1">
    <property type="nucleotide sequence ID" value="NZ_JACVXA010000009.1"/>
</dbReference>
<dbReference type="GO" id="GO:0005509">
    <property type="term" value="F:calcium ion binding"/>
    <property type="evidence" value="ECO:0007669"/>
    <property type="project" value="InterPro"/>
</dbReference>
<comment type="caution">
    <text evidence="3">The sequence shown here is derived from an EMBL/GenBank/DDBJ whole genome shotgun (WGS) entry which is preliminary data.</text>
</comment>
<gene>
    <name evidence="3" type="ORF">ICN82_04780</name>
</gene>
<sequence>MTTYSFRGFWLNASGDANRATMSLSLAPGDWQASYALMPGGDGVSVSEVLFAGGTDGAAPQASVAFSAIGTYFSQSSRQAEHDAAIWQIGDGLYEGMVFLQIREAKEDHDMFLYLGAQPGAEVPYVDFSDPYAVDHLLATIDLQSGAGLAVPGGLYAPGQQIALAGLRGLAGTGEDDRLVGGDGDDSIWGGTGSDVLYGWDGADRIRGGMDRDTIWGGDGRDVLLGGFGADEVHGGQGSDTIRGNVGHDALRGDDGADWIYGGTGDDDIRGGNGNDWIYGRADEDDILGEAGNDRIFSGAGDDVAKGGDGDDRIYGGAGADRIEGNADDDQLWGGDGDDTLDGGQYYAFDAYESGEYFETAPSDLQDDDTLTGGDGADLFIFRRYGGQDVITDFEVGTDRLRLEFALTMGTSGDREMLETFASEIDGNLVFDFGEGRTLTLLGVGDRYVLDDGYSLI</sequence>